<accession>A0AAX2IE94</accession>
<gene>
    <name evidence="1" type="ORF">NCTC11653_02632</name>
</gene>
<dbReference type="EMBL" id="UAVP01000011">
    <property type="protein sequence ID" value="SQA76700.1"/>
    <property type="molecule type" value="Genomic_DNA"/>
</dbReference>
<organism evidence="1 2">
    <name type="scientific">Capnocytophaga sputigena</name>
    <dbReference type="NCBI Taxonomy" id="1019"/>
    <lineage>
        <taxon>Bacteria</taxon>
        <taxon>Pseudomonadati</taxon>
        <taxon>Bacteroidota</taxon>
        <taxon>Flavobacteriia</taxon>
        <taxon>Flavobacteriales</taxon>
        <taxon>Flavobacteriaceae</taxon>
        <taxon>Capnocytophaga</taxon>
    </lineage>
</organism>
<reference evidence="1 2" key="1">
    <citation type="submission" date="2018-06" db="EMBL/GenBank/DDBJ databases">
        <authorList>
            <consortium name="Pathogen Informatics"/>
            <person name="Doyle S."/>
        </authorList>
    </citation>
    <scope>NUCLEOTIDE SEQUENCE [LARGE SCALE GENOMIC DNA]</scope>
    <source>
        <strain evidence="1 2">NCTC11653</strain>
    </source>
</reference>
<protein>
    <submittedName>
        <fullName evidence="1">Uncharacterized protein</fullName>
    </submittedName>
</protein>
<name>A0AAX2IE94_CAPSP</name>
<evidence type="ECO:0000313" key="1">
    <source>
        <dbReference type="EMBL" id="SQA76700.1"/>
    </source>
</evidence>
<evidence type="ECO:0000313" key="2">
    <source>
        <dbReference type="Proteomes" id="UP000249902"/>
    </source>
</evidence>
<proteinExistence type="predicted"/>
<comment type="caution">
    <text evidence="1">The sequence shown here is derived from an EMBL/GenBank/DDBJ whole genome shotgun (WGS) entry which is preliminary data.</text>
</comment>
<dbReference type="Proteomes" id="UP000249902">
    <property type="component" value="Unassembled WGS sequence"/>
</dbReference>
<dbReference type="AlphaFoldDB" id="A0AAX2IE94"/>
<sequence length="36" mass="4443">MLIDDCQLLIIYYLCPQINFYEEINFNHITFNDLFL</sequence>